<proteinExistence type="predicted"/>
<organism evidence="1 2">
    <name type="scientific">Robertmurraya beringensis</name>
    <dbReference type="NCBI Taxonomy" id="641660"/>
    <lineage>
        <taxon>Bacteria</taxon>
        <taxon>Bacillati</taxon>
        <taxon>Bacillota</taxon>
        <taxon>Bacilli</taxon>
        <taxon>Bacillales</taxon>
        <taxon>Bacillaceae</taxon>
        <taxon>Robertmurraya</taxon>
    </lineage>
</organism>
<sequence>MEINIQKIRSLLGRVGVLDNNILNDFTELQCISLINKVFVKVYIPQSILDREAILETIQSNMEWLEYQPTALEQFESFEFLSRILDEKPALSEYDAECIAIARKKMIYCTSNEKRVMSICQEYEIECTGTVGILCCAFEHGLISEGEFHRLVKKLFSPECSAYLGRKVKHALFSYYKIKES</sequence>
<evidence type="ECO:0000313" key="1">
    <source>
        <dbReference type="EMBL" id="MFC0476695.1"/>
    </source>
</evidence>
<dbReference type="Pfam" id="PF11848">
    <property type="entry name" value="DUF3368"/>
    <property type="match status" value="1"/>
</dbReference>
<reference evidence="1 2" key="1">
    <citation type="submission" date="2024-09" db="EMBL/GenBank/DDBJ databases">
        <authorList>
            <person name="Sun Q."/>
            <person name="Mori K."/>
        </authorList>
    </citation>
    <scope>NUCLEOTIDE SEQUENCE [LARGE SCALE GENOMIC DNA]</scope>
    <source>
        <strain evidence="1 2">CGMCC 1.9126</strain>
    </source>
</reference>
<protein>
    <submittedName>
        <fullName evidence="1">Uncharacterized protein</fullName>
    </submittedName>
</protein>
<accession>A0ABV6KUW4</accession>
<dbReference type="RefSeq" id="WP_377058565.1">
    <property type="nucleotide sequence ID" value="NZ_JBHLUU010000109.1"/>
</dbReference>
<comment type="caution">
    <text evidence="1">The sequence shown here is derived from an EMBL/GenBank/DDBJ whole genome shotgun (WGS) entry which is preliminary data.</text>
</comment>
<gene>
    <name evidence="1" type="ORF">ACFFHF_15930</name>
</gene>
<evidence type="ECO:0000313" key="2">
    <source>
        <dbReference type="Proteomes" id="UP001589738"/>
    </source>
</evidence>
<dbReference type="EMBL" id="JBHLUU010000109">
    <property type="protein sequence ID" value="MFC0476695.1"/>
    <property type="molecule type" value="Genomic_DNA"/>
</dbReference>
<dbReference type="Proteomes" id="UP001589738">
    <property type="component" value="Unassembled WGS sequence"/>
</dbReference>
<dbReference type="InterPro" id="IPR021799">
    <property type="entry name" value="PIN-like_prokaryotic"/>
</dbReference>
<keyword evidence="2" id="KW-1185">Reference proteome</keyword>
<name>A0ABV6KUW4_9BACI</name>